<comment type="caution">
    <text evidence="14">The sequence shown here is derived from an EMBL/GenBank/DDBJ whole genome shotgun (WGS) entry which is preliminary data.</text>
</comment>
<dbReference type="InterPro" id="IPR014016">
    <property type="entry name" value="UvrD-like_ATP-bd"/>
</dbReference>
<dbReference type="Gene3D" id="1.10.10.160">
    <property type="match status" value="1"/>
</dbReference>
<dbReference type="GO" id="GO:0005829">
    <property type="term" value="C:cytosol"/>
    <property type="evidence" value="ECO:0007669"/>
    <property type="project" value="TreeGrafter"/>
</dbReference>
<reference evidence="14 15" key="1">
    <citation type="journal article" date="2016" name="Environ. Microbiol.">
        <title>Genomic resolution of a cold subsurface aquifer community provides metabolic insights for novel microbes adapted to high CO concentrations.</title>
        <authorList>
            <person name="Probst A.J."/>
            <person name="Castelle C.J."/>
            <person name="Singh A."/>
            <person name="Brown C.T."/>
            <person name="Anantharaman K."/>
            <person name="Sharon I."/>
            <person name="Hug L.A."/>
            <person name="Burstein D."/>
            <person name="Emerson J.B."/>
            <person name="Thomas B.C."/>
            <person name="Banfield J.F."/>
        </authorList>
    </citation>
    <scope>NUCLEOTIDE SEQUENCE [LARGE SCALE GENOMIC DNA]</scope>
    <source>
        <strain evidence="14">CG1_02_42_45</strain>
    </source>
</reference>
<evidence type="ECO:0000256" key="10">
    <source>
        <dbReference type="ARBA" id="ARBA00048988"/>
    </source>
</evidence>
<evidence type="ECO:0000256" key="6">
    <source>
        <dbReference type="ARBA" id="ARBA00023125"/>
    </source>
</evidence>
<dbReference type="GO" id="GO:0043138">
    <property type="term" value="F:3'-5' DNA helicase activity"/>
    <property type="evidence" value="ECO:0007669"/>
    <property type="project" value="UniProtKB-EC"/>
</dbReference>
<keyword evidence="3 11" id="KW-0378">Hydrolase</keyword>
<dbReference type="AlphaFoldDB" id="A0A1J4RSR1"/>
<evidence type="ECO:0000313" key="15">
    <source>
        <dbReference type="Proteomes" id="UP000182753"/>
    </source>
</evidence>
<keyword evidence="2 11" id="KW-0547">Nucleotide-binding</keyword>
<dbReference type="InterPro" id="IPR014017">
    <property type="entry name" value="DNA_helicase_UvrD-like_C"/>
</dbReference>
<dbReference type="EMBL" id="MNUJ01000040">
    <property type="protein sequence ID" value="OIN89434.1"/>
    <property type="molecule type" value="Genomic_DNA"/>
</dbReference>
<dbReference type="GO" id="GO:0033202">
    <property type="term" value="C:DNA helicase complex"/>
    <property type="evidence" value="ECO:0007669"/>
    <property type="project" value="TreeGrafter"/>
</dbReference>
<dbReference type="InterPro" id="IPR027417">
    <property type="entry name" value="P-loop_NTPase"/>
</dbReference>
<evidence type="ECO:0000256" key="4">
    <source>
        <dbReference type="ARBA" id="ARBA00022806"/>
    </source>
</evidence>
<evidence type="ECO:0000256" key="2">
    <source>
        <dbReference type="ARBA" id="ARBA00022741"/>
    </source>
</evidence>
<dbReference type="PANTHER" id="PTHR11070:SF2">
    <property type="entry name" value="ATP-DEPENDENT DNA HELICASE SRS2"/>
    <property type="match status" value="1"/>
</dbReference>
<dbReference type="Pfam" id="PF13361">
    <property type="entry name" value="UvrD_C"/>
    <property type="match status" value="1"/>
</dbReference>
<gene>
    <name evidence="14" type="ORF">AUJ40_01890</name>
</gene>
<keyword evidence="5 11" id="KW-0067">ATP-binding</keyword>
<dbReference type="Gene3D" id="3.40.50.300">
    <property type="entry name" value="P-loop containing nucleotide triphosphate hydrolases"/>
    <property type="match status" value="3"/>
</dbReference>
<dbReference type="GO" id="GO:0009314">
    <property type="term" value="P:response to radiation"/>
    <property type="evidence" value="ECO:0007669"/>
    <property type="project" value="UniProtKB-ARBA"/>
</dbReference>
<dbReference type="EC" id="5.6.2.4" evidence="9"/>
<dbReference type="FunFam" id="1.10.10.160:FF:000001">
    <property type="entry name" value="ATP-dependent DNA helicase"/>
    <property type="match status" value="1"/>
</dbReference>
<dbReference type="CDD" id="cd17932">
    <property type="entry name" value="DEXQc_UvrD"/>
    <property type="match status" value="1"/>
</dbReference>
<dbReference type="CDD" id="cd18807">
    <property type="entry name" value="SF1_C_UvrD"/>
    <property type="match status" value="1"/>
</dbReference>
<protein>
    <recommendedName>
        <fullName evidence="9">DNA 3'-5' helicase</fullName>
        <ecNumber evidence="9">5.6.2.4</ecNumber>
    </recommendedName>
</protein>
<evidence type="ECO:0000256" key="9">
    <source>
        <dbReference type="ARBA" id="ARBA00034808"/>
    </source>
</evidence>
<proteinExistence type="inferred from homology"/>
<keyword evidence="4 11" id="KW-0347">Helicase</keyword>
<feature type="binding site" evidence="11">
    <location>
        <begin position="49"/>
        <end position="56"/>
    </location>
    <ligand>
        <name>ATP</name>
        <dbReference type="ChEBI" id="CHEBI:30616"/>
    </ligand>
</feature>
<organism evidence="14 15">
    <name type="scientific">Candidatus Berkelbacteria bacterium CG1_02_42_45</name>
    <dbReference type="NCBI Taxonomy" id="1805036"/>
    <lineage>
        <taxon>Bacteria</taxon>
        <taxon>Candidatus Berkelbacteria</taxon>
    </lineage>
</organism>
<dbReference type="Gene3D" id="1.10.486.10">
    <property type="entry name" value="PCRA, domain 4"/>
    <property type="match status" value="2"/>
</dbReference>
<feature type="domain" description="UvrD-like helicase ATP-binding" evidence="12">
    <location>
        <begin position="28"/>
        <end position="319"/>
    </location>
</feature>
<dbReference type="Proteomes" id="UP000182753">
    <property type="component" value="Unassembled WGS sequence"/>
</dbReference>
<evidence type="ECO:0000256" key="7">
    <source>
        <dbReference type="ARBA" id="ARBA00023235"/>
    </source>
</evidence>
<dbReference type="PROSITE" id="PS51217">
    <property type="entry name" value="UVRD_HELICASE_CTER"/>
    <property type="match status" value="1"/>
</dbReference>
<evidence type="ECO:0000256" key="5">
    <source>
        <dbReference type="ARBA" id="ARBA00022840"/>
    </source>
</evidence>
<evidence type="ECO:0000256" key="3">
    <source>
        <dbReference type="ARBA" id="ARBA00022801"/>
    </source>
</evidence>
<dbReference type="Pfam" id="PF00580">
    <property type="entry name" value="UvrD-helicase"/>
    <property type="match status" value="1"/>
</dbReference>
<dbReference type="GO" id="GO:0000725">
    <property type="term" value="P:recombinational repair"/>
    <property type="evidence" value="ECO:0007669"/>
    <property type="project" value="TreeGrafter"/>
</dbReference>
<evidence type="ECO:0000256" key="11">
    <source>
        <dbReference type="PROSITE-ProRule" id="PRU00560"/>
    </source>
</evidence>
<dbReference type="GO" id="GO:0005524">
    <property type="term" value="F:ATP binding"/>
    <property type="evidence" value="ECO:0007669"/>
    <property type="project" value="UniProtKB-UniRule"/>
</dbReference>
<feature type="domain" description="UvrD-like helicase C-terminal" evidence="13">
    <location>
        <begin position="320"/>
        <end position="571"/>
    </location>
</feature>
<sequence length="672" mass="76567">MTEVLSVCFLNLSFELFKSILSIMDILAGLNTKQRQAVETLNGPILVIAGPGSGKTKVLTHRVAYLIQQKVAPENILAVTFTNKASCEMKERIRKLIDSRGSILPARNASRSDAGGPTIGTFHAVCAQILRAEARRIGYRPDFIIYDNKDSLGLIKKCLDETGVSQQQFKPRSIQETISSAKNNLSEPKEYAAQATSYYEETTARIYMVYQDKLKNNNAFDFDDLLMQVVLLLKNTPSVLEKYQKRWQYILVDEYQDTNFAQYALISLLSEKHKNIFVVGDFDQSIYKWRGADFRNILNFEHEHPDCRVIVLEENYRSTQNILAAAAQVISKNLERKDKNLWTNNPTGAPIVLYEALNEKDEGKFIVSEIRKLIAEFKLRLSDFAVLYRTNAQSRAVEEAFLRVGLPYKVVGATKFYDRKEIKDLLAYLRIIHNPNDLLSLERIINVPPRGLRQPPTANQRPILKKLQAWENFNNLLDELRQENKALPLTGLLKLIIEKTKYEDYILGQENGEARLENIEEIFSVTQKFDALPPPDGLGAFLEEAALLQNSDEVETEKNLVNLMTIHCAKGLEFSAVFVVGCEEGIFPHSKSLLDKTQTEEERRLCYVGMTRAKNLLYLSFAEKRLFFGSLITNPPSRFLSEISENIVLVRHSSDKYLSGQEFCETPPEDYS</sequence>
<evidence type="ECO:0000313" key="14">
    <source>
        <dbReference type="EMBL" id="OIN89434.1"/>
    </source>
</evidence>
<comment type="similarity">
    <text evidence="1">Belongs to the helicase family. UvrD subfamily.</text>
</comment>
<evidence type="ECO:0000256" key="1">
    <source>
        <dbReference type="ARBA" id="ARBA00009922"/>
    </source>
</evidence>
<comment type="catalytic activity">
    <reaction evidence="10">
        <text>ATP + H2O = ADP + phosphate + H(+)</text>
        <dbReference type="Rhea" id="RHEA:13065"/>
        <dbReference type="ChEBI" id="CHEBI:15377"/>
        <dbReference type="ChEBI" id="CHEBI:15378"/>
        <dbReference type="ChEBI" id="CHEBI:30616"/>
        <dbReference type="ChEBI" id="CHEBI:43474"/>
        <dbReference type="ChEBI" id="CHEBI:456216"/>
        <dbReference type="EC" id="5.6.2.4"/>
    </reaction>
</comment>
<dbReference type="PANTHER" id="PTHR11070">
    <property type="entry name" value="UVRD / RECB / PCRA DNA HELICASE FAMILY MEMBER"/>
    <property type="match status" value="1"/>
</dbReference>
<dbReference type="GO" id="GO:0003677">
    <property type="term" value="F:DNA binding"/>
    <property type="evidence" value="ECO:0007669"/>
    <property type="project" value="UniProtKB-KW"/>
</dbReference>
<dbReference type="SUPFAM" id="SSF52540">
    <property type="entry name" value="P-loop containing nucleoside triphosphate hydrolases"/>
    <property type="match status" value="1"/>
</dbReference>
<evidence type="ECO:0000259" key="13">
    <source>
        <dbReference type="PROSITE" id="PS51217"/>
    </source>
</evidence>
<accession>A0A1J4RSR1</accession>
<dbReference type="InterPro" id="IPR000212">
    <property type="entry name" value="DNA_helicase_UvrD/REP"/>
</dbReference>
<keyword evidence="7" id="KW-0413">Isomerase</keyword>
<dbReference type="InterPro" id="IPR013986">
    <property type="entry name" value="DExx_box_DNA_helicase_dom_sf"/>
</dbReference>
<dbReference type="GO" id="GO:0016887">
    <property type="term" value="F:ATP hydrolysis activity"/>
    <property type="evidence" value="ECO:0007669"/>
    <property type="project" value="RHEA"/>
</dbReference>
<comment type="catalytic activity">
    <reaction evidence="8">
        <text>Couples ATP hydrolysis with the unwinding of duplex DNA by translocating in the 3'-5' direction.</text>
        <dbReference type="EC" id="5.6.2.4"/>
    </reaction>
</comment>
<evidence type="ECO:0000259" key="12">
    <source>
        <dbReference type="PROSITE" id="PS51198"/>
    </source>
</evidence>
<dbReference type="PROSITE" id="PS51198">
    <property type="entry name" value="UVRD_HELICASE_ATP_BIND"/>
    <property type="match status" value="1"/>
</dbReference>
<keyword evidence="6" id="KW-0238">DNA-binding</keyword>
<evidence type="ECO:0000256" key="8">
    <source>
        <dbReference type="ARBA" id="ARBA00034617"/>
    </source>
</evidence>
<name>A0A1J4RSR1_9BACT</name>